<dbReference type="EMBL" id="AVOT02021857">
    <property type="protein sequence ID" value="MBW0510943.1"/>
    <property type="molecule type" value="Genomic_DNA"/>
</dbReference>
<accession>A0A9Q3E260</accession>
<dbReference type="Proteomes" id="UP000765509">
    <property type="component" value="Unassembled WGS sequence"/>
</dbReference>
<reference evidence="1" key="1">
    <citation type="submission" date="2021-03" db="EMBL/GenBank/DDBJ databases">
        <title>Draft genome sequence of rust myrtle Austropuccinia psidii MF-1, a brazilian biotype.</title>
        <authorList>
            <person name="Quecine M.C."/>
            <person name="Pachon D.M.R."/>
            <person name="Bonatelli M.L."/>
            <person name="Correr F.H."/>
            <person name="Franceschini L.M."/>
            <person name="Leite T.F."/>
            <person name="Margarido G.R.A."/>
            <person name="Almeida C.A."/>
            <person name="Ferrarezi J.A."/>
            <person name="Labate C.A."/>
        </authorList>
    </citation>
    <scope>NUCLEOTIDE SEQUENCE</scope>
    <source>
        <strain evidence="1">MF-1</strain>
    </source>
</reference>
<name>A0A9Q3E260_9BASI</name>
<evidence type="ECO:0000313" key="1">
    <source>
        <dbReference type="EMBL" id="MBW0510943.1"/>
    </source>
</evidence>
<dbReference type="AlphaFoldDB" id="A0A9Q3E260"/>
<evidence type="ECO:0000313" key="2">
    <source>
        <dbReference type="Proteomes" id="UP000765509"/>
    </source>
</evidence>
<protein>
    <submittedName>
        <fullName evidence="1">Uncharacterized protein</fullName>
    </submittedName>
</protein>
<organism evidence="1 2">
    <name type="scientific">Austropuccinia psidii MF-1</name>
    <dbReference type="NCBI Taxonomy" id="1389203"/>
    <lineage>
        <taxon>Eukaryota</taxon>
        <taxon>Fungi</taxon>
        <taxon>Dikarya</taxon>
        <taxon>Basidiomycota</taxon>
        <taxon>Pucciniomycotina</taxon>
        <taxon>Pucciniomycetes</taxon>
        <taxon>Pucciniales</taxon>
        <taxon>Sphaerophragmiaceae</taxon>
        <taxon>Austropuccinia</taxon>
    </lineage>
</organism>
<sequence>MIMSSTRYAASYNPSRISQEGYRSHYGRSQTVTEGKESVNEAQADKLCHSEAEKNVLTSKRAETSTRSLRGNFKIQPEGLQQCISAQRVSNPCRSVGKLHELLPDCEKASGPSQHLQFTHWMSSIDGKEKYDSFTSRMEEKQPSTT</sequence>
<proteinExistence type="predicted"/>
<keyword evidence="2" id="KW-1185">Reference proteome</keyword>
<gene>
    <name evidence="1" type="ORF">O181_050658</name>
</gene>
<comment type="caution">
    <text evidence="1">The sequence shown here is derived from an EMBL/GenBank/DDBJ whole genome shotgun (WGS) entry which is preliminary data.</text>
</comment>